<organism evidence="2 3">
    <name type="scientific">Elysia crispata</name>
    <name type="common">lettuce slug</name>
    <dbReference type="NCBI Taxonomy" id="231223"/>
    <lineage>
        <taxon>Eukaryota</taxon>
        <taxon>Metazoa</taxon>
        <taxon>Spiralia</taxon>
        <taxon>Lophotrochozoa</taxon>
        <taxon>Mollusca</taxon>
        <taxon>Gastropoda</taxon>
        <taxon>Heterobranchia</taxon>
        <taxon>Euthyneura</taxon>
        <taxon>Panpulmonata</taxon>
        <taxon>Sacoglossa</taxon>
        <taxon>Placobranchoidea</taxon>
        <taxon>Plakobranchidae</taxon>
        <taxon>Elysia</taxon>
    </lineage>
</organism>
<evidence type="ECO:0000313" key="2">
    <source>
        <dbReference type="EMBL" id="KAK3723377.1"/>
    </source>
</evidence>
<reference evidence="2" key="1">
    <citation type="journal article" date="2023" name="G3 (Bethesda)">
        <title>A reference genome for the long-term kleptoplast-retaining sea slug Elysia crispata morphotype clarki.</title>
        <authorList>
            <person name="Eastman K.E."/>
            <person name="Pendleton A.L."/>
            <person name="Shaikh M.A."/>
            <person name="Suttiyut T."/>
            <person name="Ogas R."/>
            <person name="Tomko P."/>
            <person name="Gavelis G."/>
            <person name="Widhalm J.R."/>
            <person name="Wisecaver J.H."/>
        </authorList>
    </citation>
    <scope>NUCLEOTIDE SEQUENCE</scope>
    <source>
        <strain evidence="2">ECLA1</strain>
    </source>
</reference>
<protein>
    <submittedName>
        <fullName evidence="2">Uncharacterized protein</fullName>
    </submittedName>
</protein>
<sequence length="354" mass="38082">MQITISRLVRMRNGNSRPVTRASRRPLSPDEASIRRLSGPARRYGRLTLLGGLSVWPAHIAGRPVGMAGSHCWAACRYGRLTLLGGLSVWPAHIAGRPVGMAGSHCWAACRYGRLTLLGGLSVWPAHIAGRPVGMAGSHCWAACRYGRLTLLGGLSVWPAHIAGRPVGMAGSHCWAASVCPKILSANRGWRQCPYKPLLVFPLSPGAPPPSSPSSGYQLSPCRPGPHSGKFRPDSGQLVVSPTLIELNPVSRSFTLRHVITLASGRARLHSADQRPGEERPTPCCRVQKLPYTVRGSVVEINTGSLMISRLNDGSRILGNRSTRPGNPLTQKPNILESKLIGRQKPITPDIGYC</sequence>
<proteinExistence type="predicted"/>
<dbReference type="Proteomes" id="UP001283361">
    <property type="component" value="Unassembled WGS sequence"/>
</dbReference>
<keyword evidence="3" id="KW-1185">Reference proteome</keyword>
<gene>
    <name evidence="2" type="ORF">RRG08_044282</name>
</gene>
<dbReference type="EMBL" id="JAWDGP010007362">
    <property type="protein sequence ID" value="KAK3723377.1"/>
    <property type="molecule type" value="Genomic_DNA"/>
</dbReference>
<feature type="region of interest" description="Disordered" evidence="1">
    <location>
        <begin position="209"/>
        <end position="234"/>
    </location>
</feature>
<accession>A0AAE0XX91</accession>
<evidence type="ECO:0000313" key="3">
    <source>
        <dbReference type="Proteomes" id="UP001283361"/>
    </source>
</evidence>
<evidence type="ECO:0000256" key="1">
    <source>
        <dbReference type="SAM" id="MobiDB-lite"/>
    </source>
</evidence>
<name>A0AAE0XX91_9GAST</name>
<comment type="caution">
    <text evidence="2">The sequence shown here is derived from an EMBL/GenBank/DDBJ whole genome shotgun (WGS) entry which is preliminary data.</text>
</comment>
<dbReference type="AlphaFoldDB" id="A0AAE0XX91"/>